<feature type="domain" description="ABC transporter" evidence="5">
    <location>
        <begin position="18"/>
        <end position="252"/>
    </location>
</feature>
<dbReference type="GO" id="GO:0055085">
    <property type="term" value="P:transmembrane transport"/>
    <property type="evidence" value="ECO:0007669"/>
    <property type="project" value="UniProtKB-ARBA"/>
</dbReference>
<dbReference type="PROSITE" id="PS50893">
    <property type="entry name" value="ABC_TRANSPORTER_2"/>
    <property type="match status" value="2"/>
</dbReference>
<organism evidence="6 7">
    <name type="scientific">Streptomyces telluris</name>
    <dbReference type="NCBI Taxonomy" id="2720021"/>
    <lineage>
        <taxon>Bacteria</taxon>
        <taxon>Bacillati</taxon>
        <taxon>Actinomycetota</taxon>
        <taxon>Actinomycetes</taxon>
        <taxon>Kitasatosporales</taxon>
        <taxon>Streptomycetaceae</taxon>
        <taxon>Streptomyces</taxon>
    </lineage>
</organism>
<dbReference type="PANTHER" id="PTHR43776:SF7">
    <property type="entry name" value="D,D-DIPEPTIDE TRANSPORT ATP-BINDING PROTEIN DDPF-RELATED"/>
    <property type="match status" value="1"/>
</dbReference>
<dbReference type="AlphaFoldDB" id="A0A9X2LGL1"/>
<evidence type="ECO:0000256" key="3">
    <source>
        <dbReference type="ARBA" id="ARBA00022741"/>
    </source>
</evidence>
<dbReference type="InterPro" id="IPR003439">
    <property type="entry name" value="ABC_transporter-like_ATP-bd"/>
</dbReference>
<sequence length="506" mass="52683">MNGPDAPETPAGPEDAVAGVRGLRVVVPGGRAIVDGVSLTARPGRVTALVGASGSGKTTTGLALLGEYPPGARVTGEVRGAQGLTGYVPQHPASVLNPARRVSALLYDIARRQVRGLPRGARREAARARVRDALRDAQLPDADEVLARYPHQLSGGQQQRVVLAQALLLGARVVVADEPTTGQDPRTKERVAAQLAAVARRGIAVVLLSHDLDVVRALADEVLVMRDGKVVDQGTPEEIWAGARRHAWTRELLQGDEEEVPAVAGAGAPDRPPVLEARSLTARHPGAPGAPGVLRDVSFSVHAGECVAVVGPSGSGKTTLGRCLAGLHPAHDGVVTLDGAPLPRSLRRRGRAELAAVQYVFQDARAAFDEHRAVLGQVARTAVRLRGLGRAAAEEEARALLARMGLGADHAGRRPGELSGGELQRAALARALLARPRVLICDEVTSGLDAVTRRGILDLLTALAGEPDGPGLVLITHDTATAAVAGRTVVVEAGRVRERAVRPPSS</sequence>
<dbReference type="PROSITE" id="PS00211">
    <property type="entry name" value="ABC_TRANSPORTER_1"/>
    <property type="match status" value="2"/>
</dbReference>
<keyword evidence="2" id="KW-0813">Transport</keyword>
<feature type="domain" description="ABC transporter" evidence="5">
    <location>
        <begin position="275"/>
        <end position="503"/>
    </location>
</feature>
<reference evidence="6" key="1">
    <citation type="submission" date="2022-06" db="EMBL/GenBank/DDBJ databases">
        <title>WGS of actinobacteria.</title>
        <authorList>
            <person name="Thawai C."/>
        </authorList>
    </citation>
    <scope>NUCLEOTIDE SEQUENCE</scope>
    <source>
        <strain evidence="6">AA8</strain>
    </source>
</reference>
<dbReference type="EMBL" id="JANIID010000004">
    <property type="protein sequence ID" value="MCQ8769595.1"/>
    <property type="molecule type" value="Genomic_DNA"/>
</dbReference>
<dbReference type="GO" id="GO:0005524">
    <property type="term" value="F:ATP binding"/>
    <property type="evidence" value="ECO:0007669"/>
    <property type="project" value="UniProtKB-KW"/>
</dbReference>
<evidence type="ECO:0000259" key="5">
    <source>
        <dbReference type="PROSITE" id="PS50893"/>
    </source>
</evidence>
<dbReference type="InterPro" id="IPR050319">
    <property type="entry name" value="ABC_transp_ATP-bind"/>
</dbReference>
<comment type="similarity">
    <text evidence="1">Belongs to the ABC transporter superfamily.</text>
</comment>
<protein>
    <submittedName>
        <fullName evidence="6">ATP-binding cassette domain-containing protein</fullName>
    </submittedName>
</protein>
<comment type="caution">
    <text evidence="6">The sequence shown here is derived from an EMBL/GenBank/DDBJ whole genome shotgun (WGS) entry which is preliminary data.</text>
</comment>
<dbReference type="SUPFAM" id="SSF52540">
    <property type="entry name" value="P-loop containing nucleoside triphosphate hydrolases"/>
    <property type="match status" value="2"/>
</dbReference>
<dbReference type="InterPro" id="IPR003593">
    <property type="entry name" value="AAA+_ATPase"/>
</dbReference>
<dbReference type="Pfam" id="PF00005">
    <property type="entry name" value="ABC_tran"/>
    <property type="match status" value="2"/>
</dbReference>
<keyword evidence="4 6" id="KW-0067">ATP-binding</keyword>
<name>A0A9X2LGL1_9ACTN</name>
<dbReference type="PANTHER" id="PTHR43776">
    <property type="entry name" value="TRANSPORT ATP-BINDING PROTEIN"/>
    <property type="match status" value="1"/>
</dbReference>
<evidence type="ECO:0000256" key="2">
    <source>
        <dbReference type="ARBA" id="ARBA00022448"/>
    </source>
</evidence>
<evidence type="ECO:0000256" key="4">
    <source>
        <dbReference type="ARBA" id="ARBA00022840"/>
    </source>
</evidence>
<gene>
    <name evidence="6" type="ORF">NQU55_07350</name>
</gene>
<evidence type="ECO:0000313" key="6">
    <source>
        <dbReference type="EMBL" id="MCQ8769595.1"/>
    </source>
</evidence>
<keyword evidence="3" id="KW-0547">Nucleotide-binding</keyword>
<dbReference type="GO" id="GO:0016887">
    <property type="term" value="F:ATP hydrolysis activity"/>
    <property type="evidence" value="ECO:0007669"/>
    <property type="project" value="InterPro"/>
</dbReference>
<evidence type="ECO:0000256" key="1">
    <source>
        <dbReference type="ARBA" id="ARBA00005417"/>
    </source>
</evidence>
<dbReference type="InterPro" id="IPR017871">
    <property type="entry name" value="ABC_transporter-like_CS"/>
</dbReference>
<dbReference type="InterPro" id="IPR027417">
    <property type="entry name" value="P-loop_NTPase"/>
</dbReference>
<dbReference type="Gene3D" id="3.40.50.300">
    <property type="entry name" value="P-loop containing nucleotide triphosphate hydrolases"/>
    <property type="match status" value="2"/>
</dbReference>
<proteinExistence type="inferred from homology"/>
<keyword evidence="7" id="KW-1185">Reference proteome</keyword>
<dbReference type="SMART" id="SM00382">
    <property type="entry name" value="AAA"/>
    <property type="match status" value="2"/>
</dbReference>
<evidence type="ECO:0000313" key="7">
    <source>
        <dbReference type="Proteomes" id="UP001142374"/>
    </source>
</evidence>
<accession>A0A9X2LGL1</accession>
<dbReference type="Proteomes" id="UP001142374">
    <property type="component" value="Unassembled WGS sequence"/>
</dbReference>
<dbReference type="RefSeq" id="WP_256790079.1">
    <property type="nucleotide sequence ID" value="NZ_JANIID010000004.1"/>
</dbReference>